<reference evidence="2" key="1">
    <citation type="journal article" date="2014" name="Int. J. Syst. Evol. Microbiol.">
        <title>Complete genome sequence of Corynebacterium casei LMG S-19264T (=DSM 44701T), isolated from a smear-ripened cheese.</title>
        <authorList>
            <consortium name="US DOE Joint Genome Institute (JGI-PGF)"/>
            <person name="Walter F."/>
            <person name="Albersmeier A."/>
            <person name="Kalinowski J."/>
            <person name="Ruckert C."/>
        </authorList>
    </citation>
    <scope>NUCLEOTIDE SEQUENCE</scope>
    <source>
        <strain evidence="2">NBRC 101628</strain>
    </source>
</reference>
<dbReference type="Pfam" id="PF00550">
    <property type="entry name" value="PP-binding"/>
    <property type="match status" value="1"/>
</dbReference>
<sequence length="82" mass="9183">MSYQSEYDLIKNAMVELFELEPDDVQPESLLNEDLDLDSIDAVDLVVFLRNKTGATFEAETFKSVKTVEDIVNAVAELEVAV</sequence>
<dbReference type="SUPFAM" id="SSF47336">
    <property type="entry name" value="ACP-like"/>
    <property type="match status" value="1"/>
</dbReference>
<proteinExistence type="predicted"/>
<dbReference type="PROSITE" id="PS50075">
    <property type="entry name" value="CARRIER"/>
    <property type="match status" value="1"/>
</dbReference>
<dbReference type="AlphaFoldDB" id="A0AA37W171"/>
<keyword evidence="3" id="KW-1185">Reference proteome</keyword>
<reference evidence="2" key="2">
    <citation type="submission" date="2023-01" db="EMBL/GenBank/DDBJ databases">
        <title>Draft genome sequence of Paraferrimonas sedimenticola strain NBRC 101628.</title>
        <authorList>
            <person name="Sun Q."/>
            <person name="Mori K."/>
        </authorList>
    </citation>
    <scope>NUCLEOTIDE SEQUENCE</scope>
    <source>
        <strain evidence="2">NBRC 101628</strain>
    </source>
</reference>
<feature type="domain" description="Carrier" evidence="1">
    <location>
        <begin position="4"/>
        <end position="79"/>
    </location>
</feature>
<organism evidence="2 3">
    <name type="scientific">Paraferrimonas sedimenticola</name>
    <dbReference type="NCBI Taxonomy" id="375674"/>
    <lineage>
        <taxon>Bacteria</taxon>
        <taxon>Pseudomonadati</taxon>
        <taxon>Pseudomonadota</taxon>
        <taxon>Gammaproteobacteria</taxon>
        <taxon>Alteromonadales</taxon>
        <taxon>Ferrimonadaceae</taxon>
        <taxon>Paraferrimonas</taxon>
    </lineage>
</organism>
<name>A0AA37W171_9GAMM</name>
<gene>
    <name evidence="2" type="primary">acpP_2</name>
    <name evidence="2" type="ORF">GCM10007895_23360</name>
</gene>
<dbReference type="InterPro" id="IPR036736">
    <property type="entry name" value="ACP-like_sf"/>
</dbReference>
<accession>A0AA37W171</accession>
<protein>
    <submittedName>
        <fullName evidence="2">Acyl carrier protein</fullName>
    </submittedName>
</protein>
<dbReference type="InterPro" id="IPR009081">
    <property type="entry name" value="PP-bd_ACP"/>
</dbReference>
<evidence type="ECO:0000313" key="3">
    <source>
        <dbReference type="Proteomes" id="UP001161422"/>
    </source>
</evidence>
<evidence type="ECO:0000313" key="2">
    <source>
        <dbReference type="EMBL" id="GLP97030.1"/>
    </source>
</evidence>
<dbReference type="Proteomes" id="UP001161422">
    <property type="component" value="Unassembled WGS sequence"/>
</dbReference>
<dbReference type="NCBIfam" id="NF003757">
    <property type="entry name" value="PRK05350.1"/>
    <property type="match status" value="1"/>
</dbReference>
<dbReference type="RefSeq" id="WP_211286781.1">
    <property type="nucleotide sequence ID" value="NZ_BSNC01000005.1"/>
</dbReference>
<dbReference type="Gene3D" id="1.10.1200.10">
    <property type="entry name" value="ACP-like"/>
    <property type="match status" value="1"/>
</dbReference>
<comment type="caution">
    <text evidence="2">The sequence shown here is derived from an EMBL/GenBank/DDBJ whole genome shotgun (WGS) entry which is preliminary data.</text>
</comment>
<dbReference type="EMBL" id="BSNC01000005">
    <property type="protein sequence ID" value="GLP97030.1"/>
    <property type="molecule type" value="Genomic_DNA"/>
</dbReference>
<evidence type="ECO:0000259" key="1">
    <source>
        <dbReference type="PROSITE" id="PS50075"/>
    </source>
</evidence>